<keyword evidence="2" id="KW-1185">Reference proteome</keyword>
<evidence type="ECO:0000313" key="1">
    <source>
        <dbReference type="EMBL" id="CAH1778881.1"/>
    </source>
</evidence>
<reference evidence="1" key="1">
    <citation type="submission" date="2022-03" db="EMBL/GenBank/DDBJ databases">
        <authorList>
            <person name="Martin C."/>
        </authorList>
    </citation>
    <scope>NUCLEOTIDE SEQUENCE</scope>
</reference>
<comment type="caution">
    <text evidence="1">The sequence shown here is derived from an EMBL/GenBank/DDBJ whole genome shotgun (WGS) entry which is preliminary data.</text>
</comment>
<name>A0A8S4NDM7_OWEFU</name>
<evidence type="ECO:0000313" key="2">
    <source>
        <dbReference type="Proteomes" id="UP000749559"/>
    </source>
</evidence>
<feature type="non-terminal residue" evidence="1">
    <location>
        <position position="145"/>
    </location>
</feature>
<dbReference type="AlphaFoldDB" id="A0A8S4NDM7"/>
<dbReference type="Proteomes" id="UP000749559">
    <property type="component" value="Unassembled WGS sequence"/>
</dbReference>
<gene>
    <name evidence="1" type="ORF">OFUS_LOCUS5743</name>
</gene>
<accession>A0A8S4NDM7</accession>
<sequence>HDLRPSIVEDYDFKCLNKEYLELDYKMPVRSTFIHCLQDWYSLLKTMAMDLLEKPTHLALTNDFWTSLAQDSFMTSWSGLFYQTFSKRQTQFIKQECIQTGYSKSDSCLKRILKKGQEENIFEKNKVTLKQILNKVHNLKKNAAI</sequence>
<proteinExistence type="predicted"/>
<dbReference type="EMBL" id="CAIIXF020000003">
    <property type="protein sequence ID" value="CAH1778881.1"/>
    <property type="molecule type" value="Genomic_DNA"/>
</dbReference>
<protein>
    <submittedName>
        <fullName evidence="1">Uncharacterized protein</fullName>
    </submittedName>
</protein>
<organism evidence="1 2">
    <name type="scientific">Owenia fusiformis</name>
    <name type="common">Polychaete worm</name>
    <dbReference type="NCBI Taxonomy" id="6347"/>
    <lineage>
        <taxon>Eukaryota</taxon>
        <taxon>Metazoa</taxon>
        <taxon>Spiralia</taxon>
        <taxon>Lophotrochozoa</taxon>
        <taxon>Annelida</taxon>
        <taxon>Polychaeta</taxon>
        <taxon>Sedentaria</taxon>
        <taxon>Canalipalpata</taxon>
        <taxon>Sabellida</taxon>
        <taxon>Oweniida</taxon>
        <taxon>Oweniidae</taxon>
        <taxon>Owenia</taxon>
    </lineage>
</organism>
<dbReference type="OrthoDB" id="1607513at2759"/>